<dbReference type="Pfam" id="PF04138">
    <property type="entry name" value="GtrA_DPMS_TM"/>
    <property type="match status" value="1"/>
</dbReference>
<keyword evidence="2 5" id="KW-0812">Transmembrane</keyword>
<feature type="transmembrane region" description="Helical" evidence="5">
    <location>
        <begin position="56"/>
        <end position="78"/>
    </location>
</feature>
<dbReference type="InterPro" id="IPR018580">
    <property type="entry name" value="Uncharacterised_YfhO"/>
</dbReference>
<feature type="transmembrane region" description="Helical" evidence="5">
    <location>
        <begin position="90"/>
        <end position="108"/>
    </location>
</feature>
<keyword evidence="4 5" id="KW-0472">Membrane</keyword>
<evidence type="ECO:0000313" key="7">
    <source>
        <dbReference type="EMBL" id="GAA0776831.1"/>
    </source>
</evidence>
<evidence type="ECO:0000256" key="1">
    <source>
        <dbReference type="ARBA" id="ARBA00004141"/>
    </source>
</evidence>
<feature type="domain" description="GtrA/DPMS transmembrane" evidence="6">
    <location>
        <begin position="28"/>
        <end position="138"/>
    </location>
</feature>
<sequence length="1029" mass="118919">MSEDNGNRFKLLMRNIRDGESKKFMFLRFAFVGGINTIHNYIWYALFLLISMPYMISFTLAFIISMIGSFFLNCYFTFKTKPTLSKFIKFPLTTLANYCISTVTLYILVKILNIQPFIAGPLASILPIPITFLMTKLLLKEEGIKLKKITAKDIIYIIVIILAFLGIAMLNHGSYLFRNRGFVLASRDSMTQFMYFVPFIENTIDKGDILWSWSYGLGGDVLGEFTYYYTSSPFFYILYFIKKIIGESWTYLSSIDFKLYMSIFKEFIIMVFMYSLLRYENRKRYTSFIGAVSYGLSLIFIRNAIAFDYMTDAMVWLPLTILGYKVWEKNQKNFLLILGITLTVLNNFYFGYMSLIFYCIYAIVFTSGEGNSIKEKVKSYFKKGFNFGMKIILSIGIAAFLFIPAVIAFMSADRFQVIYDIPMLFDSGFYKTVFEKIFLYKSFIGMPLIALVVFTVPLRKVSSETKRKTLLAFIFVILSMIPMAYSMFNGFSYVSYRWLYIFNFVIAYAIPNWIEDCNLYKIKGAIKILLIGLFTVIMLYTKAERGGGYVATADIIILFAGISSIVILYIRKMLNSKVLQSILSFMIIVCILVGGIENCKVHLITSYGEKYHFFDKDLFNRRGMDNDLEKKILAETVPNTNEFYRAIYEIKDSENTPMNYMNYGASAYNSLINKNVHKWMKVDYNVVQDHVSPSRFANFDNRLFLESAFGVRYKLEYDNEKIPYGYNEKIAEGDYTLYENDNTVGFDLWYDSYESLDKLEGLSYAERDAVLLNTALLEKDVEKIEKNNLKFDTIKKLEFNYDNIELSNAKYSDGKLYVDKSGEIILPINNKYNNVDGEILFTINIRPENGERFDITVNDRISKKEPESGQWTYPLNEFTFKVSGDTDTMKIQLTPGTYIVDKIDLWYSSYEKYNQWVDARNKYNIESLVVDGPHVSGNIINNEKGILALSIPYKNGWTAKVNGEKVDLLKVNGIFTGIELEPGNYTLELRYITPGLKLGGLISIGSLIICLGWYIIGKRNLKNEFKSRI</sequence>
<evidence type="ECO:0000256" key="2">
    <source>
        <dbReference type="ARBA" id="ARBA00022692"/>
    </source>
</evidence>
<feature type="transmembrane region" description="Helical" evidence="5">
    <location>
        <begin position="549"/>
        <end position="571"/>
    </location>
</feature>
<dbReference type="Pfam" id="PF09586">
    <property type="entry name" value="YfhO"/>
    <property type="match status" value="1"/>
</dbReference>
<feature type="transmembrane region" description="Helical" evidence="5">
    <location>
        <begin position="114"/>
        <end position="133"/>
    </location>
</feature>
<feature type="transmembrane region" description="Helical" evidence="5">
    <location>
        <begin position="154"/>
        <end position="177"/>
    </location>
</feature>
<feature type="transmembrane region" description="Helical" evidence="5">
    <location>
        <begin position="526"/>
        <end position="543"/>
    </location>
</feature>
<accession>A0ABP3W447</accession>
<feature type="transmembrane region" description="Helical" evidence="5">
    <location>
        <begin position="387"/>
        <end position="410"/>
    </location>
</feature>
<feature type="transmembrane region" description="Helical" evidence="5">
    <location>
        <begin position="494"/>
        <end position="514"/>
    </location>
</feature>
<gene>
    <name evidence="7" type="ORF">GCM10008908_30900</name>
</gene>
<feature type="transmembrane region" description="Helical" evidence="5">
    <location>
        <begin position="470"/>
        <end position="488"/>
    </location>
</feature>
<name>A0ABP3W447_CLOSU</name>
<dbReference type="EMBL" id="BAAACI010000007">
    <property type="protein sequence ID" value="GAA0776831.1"/>
    <property type="molecule type" value="Genomic_DNA"/>
</dbReference>
<dbReference type="InterPro" id="IPR007267">
    <property type="entry name" value="GtrA_DPMS_TM"/>
</dbReference>
<organism evidence="7 8">
    <name type="scientific">Clostridium subterminale</name>
    <dbReference type="NCBI Taxonomy" id="1550"/>
    <lineage>
        <taxon>Bacteria</taxon>
        <taxon>Bacillati</taxon>
        <taxon>Bacillota</taxon>
        <taxon>Clostridia</taxon>
        <taxon>Eubacteriales</taxon>
        <taxon>Clostridiaceae</taxon>
        <taxon>Clostridium</taxon>
    </lineage>
</organism>
<evidence type="ECO:0000256" key="3">
    <source>
        <dbReference type="ARBA" id="ARBA00022989"/>
    </source>
</evidence>
<feature type="transmembrane region" description="Helical" evidence="5">
    <location>
        <begin position="578"/>
        <end position="596"/>
    </location>
</feature>
<dbReference type="PANTHER" id="PTHR38454:SF1">
    <property type="entry name" value="INTEGRAL MEMBRANE PROTEIN"/>
    <property type="match status" value="1"/>
</dbReference>
<feature type="transmembrane region" description="Helical" evidence="5">
    <location>
        <begin position="26"/>
        <end position="50"/>
    </location>
</feature>
<evidence type="ECO:0000259" key="6">
    <source>
        <dbReference type="Pfam" id="PF04138"/>
    </source>
</evidence>
<feature type="transmembrane region" description="Helical" evidence="5">
    <location>
        <begin position="437"/>
        <end position="458"/>
    </location>
</feature>
<feature type="transmembrane region" description="Helical" evidence="5">
    <location>
        <begin position="285"/>
        <end position="302"/>
    </location>
</feature>
<keyword evidence="3 5" id="KW-1133">Transmembrane helix</keyword>
<dbReference type="PANTHER" id="PTHR38454">
    <property type="entry name" value="INTEGRAL MEMBRANE PROTEIN-RELATED"/>
    <property type="match status" value="1"/>
</dbReference>
<feature type="transmembrane region" description="Helical" evidence="5">
    <location>
        <begin position="347"/>
        <end position="366"/>
    </location>
</feature>
<protein>
    <submittedName>
        <fullName evidence="7">YfhO family protein</fullName>
    </submittedName>
</protein>
<feature type="transmembrane region" description="Helical" evidence="5">
    <location>
        <begin position="257"/>
        <end position="279"/>
    </location>
</feature>
<keyword evidence="8" id="KW-1185">Reference proteome</keyword>
<proteinExistence type="predicted"/>
<comment type="subcellular location">
    <subcellularLocation>
        <location evidence="1">Membrane</location>
        <topology evidence="1">Multi-pass membrane protein</topology>
    </subcellularLocation>
</comment>
<dbReference type="Proteomes" id="UP001501047">
    <property type="component" value="Unassembled WGS sequence"/>
</dbReference>
<feature type="transmembrane region" description="Helical" evidence="5">
    <location>
        <begin position="998"/>
        <end position="1016"/>
    </location>
</feature>
<comment type="caution">
    <text evidence="7">The sequence shown here is derived from an EMBL/GenBank/DDBJ whole genome shotgun (WGS) entry which is preliminary data.</text>
</comment>
<reference evidence="8" key="1">
    <citation type="journal article" date="2019" name="Int. J. Syst. Evol. Microbiol.">
        <title>The Global Catalogue of Microorganisms (GCM) 10K type strain sequencing project: providing services to taxonomists for standard genome sequencing and annotation.</title>
        <authorList>
            <consortium name="The Broad Institute Genomics Platform"/>
            <consortium name="The Broad Institute Genome Sequencing Center for Infectious Disease"/>
            <person name="Wu L."/>
            <person name="Ma J."/>
        </authorList>
    </citation>
    <scope>NUCLEOTIDE SEQUENCE [LARGE SCALE GENOMIC DNA]</scope>
    <source>
        <strain evidence="8">JCM 1417</strain>
    </source>
</reference>
<evidence type="ECO:0000256" key="5">
    <source>
        <dbReference type="SAM" id="Phobius"/>
    </source>
</evidence>
<evidence type="ECO:0000256" key="4">
    <source>
        <dbReference type="ARBA" id="ARBA00023136"/>
    </source>
</evidence>
<evidence type="ECO:0000313" key="8">
    <source>
        <dbReference type="Proteomes" id="UP001501047"/>
    </source>
</evidence>